<dbReference type="Pfam" id="PF06718">
    <property type="entry name" value="DUF1203"/>
    <property type="match status" value="1"/>
</dbReference>
<dbReference type="InterPro" id="IPR009593">
    <property type="entry name" value="DUF1203"/>
</dbReference>
<organism evidence="1 2">
    <name type="scientific">Marinicella sediminis</name>
    <dbReference type="NCBI Taxonomy" id="1792834"/>
    <lineage>
        <taxon>Bacteria</taxon>
        <taxon>Pseudomonadati</taxon>
        <taxon>Pseudomonadota</taxon>
        <taxon>Gammaproteobacteria</taxon>
        <taxon>Lysobacterales</taxon>
        <taxon>Marinicellaceae</taxon>
        <taxon>Marinicella</taxon>
    </lineage>
</organism>
<dbReference type="PIRSF" id="PIRSF034110">
    <property type="entry name" value="DUF1203"/>
    <property type="match status" value="1"/>
</dbReference>
<comment type="caution">
    <text evidence="1">The sequence shown here is derived from an EMBL/GenBank/DDBJ whole genome shotgun (WGS) entry which is preliminary data.</text>
</comment>
<gene>
    <name evidence="1" type="ORF">ACFODZ_01435</name>
</gene>
<accession>A0ABV7J717</accession>
<protein>
    <submittedName>
        <fullName evidence="1">DUF1203 domain-containing protein</fullName>
    </submittedName>
</protein>
<dbReference type="Proteomes" id="UP001595533">
    <property type="component" value="Unassembled WGS sequence"/>
</dbReference>
<sequence length="155" mass="16818">MPVAFQFTALDPKDFPAIDNPQSASATSRWLIADQHPGFPCRVSLKDAQPGERVLAISYTHHPVASPYRASGPVFIRQGAIQATPAVNEVPAFLHHRLLSVRAYDAAGMMADACVVKGSELKAVLQRLLRDDQVDYLHIHNAGPGCFMCGVGRVD</sequence>
<evidence type="ECO:0000313" key="1">
    <source>
        <dbReference type="EMBL" id="MFC3192892.1"/>
    </source>
</evidence>
<evidence type="ECO:0000313" key="2">
    <source>
        <dbReference type="Proteomes" id="UP001595533"/>
    </source>
</evidence>
<proteinExistence type="predicted"/>
<dbReference type="RefSeq" id="WP_077409559.1">
    <property type="nucleotide sequence ID" value="NZ_JBHRTS010000001.1"/>
</dbReference>
<keyword evidence="2" id="KW-1185">Reference proteome</keyword>
<dbReference type="EMBL" id="JBHRTS010000001">
    <property type="protein sequence ID" value="MFC3192892.1"/>
    <property type="molecule type" value="Genomic_DNA"/>
</dbReference>
<reference evidence="2" key="1">
    <citation type="journal article" date="2019" name="Int. J. Syst. Evol. Microbiol.">
        <title>The Global Catalogue of Microorganisms (GCM) 10K type strain sequencing project: providing services to taxonomists for standard genome sequencing and annotation.</title>
        <authorList>
            <consortium name="The Broad Institute Genomics Platform"/>
            <consortium name="The Broad Institute Genome Sequencing Center for Infectious Disease"/>
            <person name="Wu L."/>
            <person name="Ma J."/>
        </authorList>
    </citation>
    <scope>NUCLEOTIDE SEQUENCE [LARGE SCALE GENOMIC DNA]</scope>
    <source>
        <strain evidence="2">KCTC 42953</strain>
    </source>
</reference>
<name>A0ABV7J717_9GAMM</name>